<dbReference type="PIRSF" id="PIRSF002690">
    <property type="entry name" value="L-type_lectin_plant"/>
    <property type="match status" value="1"/>
</dbReference>
<dbReference type="FunFam" id="2.60.120.200:FF:000141">
    <property type="entry name" value="L-type lectin-domain containing receptor kinase VIII.1"/>
    <property type="match status" value="1"/>
</dbReference>
<dbReference type="EMBL" id="JAAGAX010000006">
    <property type="protein sequence ID" value="KAF2312084.1"/>
    <property type="molecule type" value="Genomic_DNA"/>
</dbReference>
<protein>
    <recommendedName>
        <fullName evidence="3">Legume lectin domain-containing protein</fullName>
    </recommendedName>
</protein>
<keyword evidence="2" id="KW-0430">Lectin</keyword>
<dbReference type="Gene3D" id="2.60.120.200">
    <property type="match status" value="1"/>
</dbReference>
<dbReference type="PANTHER" id="PTHR32401:SF48">
    <property type="entry name" value="LEGUME LECTIN DOMAIN-CONTAINING PROTEIN"/>
    <property type="match status" value="1"/>
</dbReference>
<accession>A0A6A6MFM7</accession>
<dbReference type="Pfam" id="PF00139">
    <property type="entry name" value="Lectin_legB"/>
    <property type="match status" value="1"/>
</dbReference>
<proteinExistence type="inferred from homology"/>
<feature type="domain" description="Legume lectin" evidence="3">
    <location>
        <begin position="11"/>
        <end position="240"/>
    </location>
</feature>
<dbReference type="InterPro" id="IPR013320">
    <property type="entry name" value="ConA-like_dom_sf"/>
</dbReference>
<name>A0A6A6MFM7_HEVBR</name>
<dbReference type="PROSITE" id="PS00307">
    <property type="entry name" value="LECTIN_LEGUME_BETA"/>
    <property type="match status" value="1"/>
</dbReference>
<evidence type="ECO:0000256" key="2">
    <source>
        <dbReference type="ARBA" id="ARBA00022734"/>
    </source>
</evidence>
<evidence type="ECO:0000256" key="1">
    <source>
        <dbReference type="ARBA" id="ARBA00007606"/>
    </source>
</evidence>
<reference evidence="4 5" key="1">
    <citation type="journal article" date="2020" name="Mol. Plant">
        <title>The Chromosome-Based Rubber Tree Genome Provides New Insights into Spurge Genome Evolution and Rubber Biosynthesis.</title>
        <authorList>
            <person name="Liu J."/>
            <person name="Shi C."/>
            <person name="Shi C.C."/>
            <person name="Li W."/>
            <person name="Zhang Q.J."/>
            <person name="Zhang Y."/>
            <person name="Li K."/>
            <person name="Lu H.F."/>
            <person name="Shi C."/>
            <person name="Zhu S.T."/>
            <person name="Xiao Z.Y."/>
            <person name="Nan H."/>
            <person name="Yue Y."/>
            <person name="Zhu X.G."/>
            <person name="Wu Y."/>
            <person name="Hong X.N."/>
            <person name="Fan G.Y."/>
            <person name="Tong Y."/>
            <person name="Zhang D."/>
            <person name="Mao C.L."/>
            <person name="Liu Y.L."/>
            <person name="Hao S.J."/>
            <person name="Liu W.Q."/>
            <person name="Lv M.Q."/>
            <person name="Zhang H.B."/>
            <person name="Liu Y."/>
            <person name="Hu-Tang G.R."/>
            <person name="Wang J.P."/>
            <person name="Wang J.H."/>
            <person name="Sun Y.H."/>
            <person name="Ni S.B."/>
            <person name="Chen W.B."/>
            <person name="Zhang X.C."/>
            <person name="Jiao Y.N."/>
            <person name="Eichler E.E."/>
            <person name="Li G.H."/>
            <person name="Liu X."/>
            <person name="Gao L.Z."/>
        </authorList>
    </citation>
    <scope>NUCLEOTIDE SEQUENCE [LARGE SCALE GENOMIC DNA]</scope>
    <source>
        <strain evidence="5">cv. GT1</strain>
        <tissue evidence="4">Leaf</tissue>
    </source>
</reference>
<dbReference type="InterPro" id="IPR001220">
    <property type="entry name" value="Legume_lectin_dom"/>
</dbReference>
<sequence>MGESKRATATTEFDFGTLTLSSLKLLGDAHLNNGSVRLTRDLAVPTSGAGKVLYSKPVRFRQPSTHSITSFTTFFSFSVANLNPSSIGGGLAFVISPESETIGAAGGCLGLLNSDGLGSGFVAVEFDTLMDVEFKDINGNHVGLDLNSMVSSQTGDLGAINIDLKSGDLVNAWIEYDGTNRGLNVSVSYSNLKPNEPILLLSLDLDQYVNDFMYVGFSGSTQGSTEVHSIEWWSFSSSFDSISGSGSSSSATSNH</sequence>
<keyword evidence="5" id="KW-1185">Reference proteome</keyword>
<dbReference type="AlphaFoldDB" id="A0A6A6MFM7"/>
<comment type="caution">
    <text evidence="4">The sequence shown here is derived from an EMBL/GenBank/DDBJ whole genome shotgun (WGS) entry which is preliminary data.</text>
</comment>
<dbReference type="GO" id="GO:0030246">
    <property type="term" value="F:carbohydrate binding"/>
    <property type="evidence" value="ECO:0007669"/>
    <property type="project" value="UniProtKB-KW"/>
</dbReference>
<comment type="similarity">
    <text evidence="1">Belongs to the leguminous lectin family.</text>
</comment>
<evidence type="ECO:0000313" key="5">
    <source>
        <dbReference type="Proteomes" id="UP000467840"/>
    </source>
</evidence>
<dbReference type="SUPFAM" id="SSF49899">
    <property type="entry name" value="Concanavalin A-like lectins/glucanases"/>
    <property type="match status" value="1"/>
</dbReference>
<dbReference type="InterPro" id="IPR050258">
    <property type="entry name" value="Leguminous_Lectin"/>
</dbReference>
<organism evidence="4 5">
    <name type="scientific">Hevea brasiliensis</name>
    <name type="common">Para rubber tree</name>
    <name type="synonym">Siphonia brasiliensis</name>
    <dbReference type="NCBI Taxonomy" id="3981"/>
    <lineage>
        <taxon>Eukaryota</taxon>
        <taxon>Viridiplantae</taxon>
        <taxon>Streptophyta</taxon>
        <taxon>Embryophyta</taxon>
        <taxon>Tracheophyta</taxon>
        <taxon>Spermatophyta</taxon>
        <taxon>Magnoliopsida</taxon>
        <taxon>eudicotyledons</taxon>
        <taxon>Gunneridae</taxon>
        <taxon>Pentapetalae</taxon>
        <taxon>rosids</taxon>
        <taxon>fabids</taxon>
        <taxon>Malpighiales</taxon>
        <taxon>Euphorbiaceae</taxon>
        <taxon>Crotonoideae</taxon>
        <taxon>Micrandreae</taxon>
        <taxon>Hevea</taxon>
    </lineage>
</organism>
<evidence type="ECO:0000259" key="3">
    <source>
        <dbReference type="Pfam" id="PF00139"/>
    </source>
</evidence>
<dbReference type="InterPro" id="IPR019825">
    <property type="entry name" value="Lectin_legB_Mn/Ca_BS"/>
</dbReference>
<dbReference type="Proteomes" id="UP000467840">
    <property type="component" value="Chromosome 14"/>
</dbReference>
<evidence type="ECO:0000313" key="4">
    <source>
        <dbReference type="EMBL" id="KAF2312084.1"/>
    </source>
</evidence>
<gene>
    <name evidence="4" type="ORF">GH714_028003</name>
</gene>
<dbReference type="PANTHER" id="PTHR32401">
    <property type="entry name" value="CONCANAVALIN A-LIKE LECTIN FAMILY PROTEIN"/>
    <property type="match status" value="1"/>
</dbReference>
<dbReference type="CDD" id="cd06899">
    <property type="entry name" value="lectin_legume_LecRK_Arcelin_ConA"/>
    <property type="match status" value="1"/>
</dbReference>
<dbReference type="InterPro" id="IPR016363">
    <property type="entry name" value="L-lectin"/>
</dbReference>